<dbReference type="InterPro" id="IPR016024">
    <property type="entry name" value="ARM-type_fold"/>
</dbReference>
<dbReference type="FunFam" id="1.25.10.10:FF:000745">
    <property type="entry name" value="Chromosome 7, whole genome shotgun sequence"/>
    <property type="match status" value="1"/>
</dbReference>
<dbReference type="GO" id="GO:0042147">
    <property type="term" value="P:retrograde transport, endosome to Golgi"/>
    <property type="evidence" value="ECO:0007669"/>
    <property type="project" value="TreeGrafter"/>
</dbReference>
<dbReference type="OrthoDB" id="192608at2759"/>
<dbReference type="Pfam" id="PF25808">
    <property type="entry name" value="TPR_LAA1_C"/>
    <property type="match status" value="1"/>
</dbReference>
<dbReference type="GO" id="GO:0005829">
    <property type="term" value="C:cytosol"/>
    <property type="evidence" value="ECO:0007669"/>
    <property type="project" value="GOC"/>
</dbReference>
<dbReference type="FunFam" id="1.25.10.10:FF:000886">
    <property type="entry name" value="HEAT repeat protein"/>
    <property type="match status" value="1"/>
</dbReference>
<feature type="compositionally biased region" description="Basic residues" evidence="2">
    <location>
        <begin position="347"/>
        <end position="360"/>
    </location>
</feature>
<feature type="region of interest" description="Disordered" evidence="2">
    <location>
        <begin position="347"/>
        <end position="379"/>
    </location>
</feature>
<dbReference type="KEGG" id="trg:TRUGW13939_04190"/>
<dbReference type="InterPro" id="IPR046837">
    <property type="entry name" value="Laa1/Sip1/HEATR5-like_HEAT"/>
</dbReference>
<dbReference type="Pfam" id="PF20210">
    <property type="entry name" value="Laa1_Sip1_HTR5"/>
    <property type="match status" value="1"/>
</dbReference>
<evidence type="ECO:0000313" key="4">
    <source>
        <dbReference type="EMBL" id="QKX57082.1"/>
    </source>
</evidence>
<reference evidence="5" key="1">
    <citation type="submission" date="2020-06" db="EMBL/GenBank/DDBJ databases">
        <title>A chromosome-scale genome assembly of Talaromyces rugulosus W13939.</title>
        <authorList>
            <person name="Wang B."/>
            <person name="Guo L."/>
            <person name="Ye K."/>
            <person name="Wang L."/>
        </authorList>
    </citation>
    <scope>NUCLEOTIDE SEQUENCE [LARGE SCALE GENOMIC DNA]</scope>
    <source>
        <strain evidence="5">W13939</strain>
    </source>
</reference>
<comment type="similarity">
    <text evidence="1">Belongs to the HEATR5 family.</text>
</comment>
<evidence type="ECO:0000313" key="5">
    <source>
        <dbReference type="Proteomes" id="UP000509510"/>
    </source>
</evidence>
<dbReference type="PANTHER" id="PTHR21663:SF0">
    <property type="entry name" value="HEAT REPEAT-CONTAINING PROTEIN 5B"/>
    <property type="match status" value="1"/>
</dbReference>
<evidence type="ECO:0000259" key="3">
    <source>
        <dbReference type="Pfam" id="PF25808"/>
    </source>
</evidence>
<dbReference type="SUPFAM" id="SSF48371">
    <property type="entry name" value="ARM repeat"/>
    <property type="match status" value="2"/>
</dbReference>
<name>A0A7H8QT01_TALRU</name>
<dbReference type="RefSeq" id="XP_035343260.1">
    <property type="nucleotide sequence ID" value="XM_035487367.1"/>
</dbReference>
<dbReference type="Pfam" id="PF25468">
    <property type="entry name" value="HEAT_HEATR5A"/>
    <property type="match status" value="1"/>
</dbReference>
<dbReference type="Gene3D" id="1.25.10.10">
    <property type="entry name" value="Leucine-rich Repeat Variant"/>
    <property type="match status" value="3"/>
</dbReference>
<dbReference type="InterPro" id="IPR011989">
    <property type="entry name" value="ARM-like"/>
</dbReference>
<dbReference type="GeneID" id="55991692"/>
<dbReference type="GO" id="GO:0008104">
    <property type="term" value="P:intracellular protein localization"/>
    <property type="evidence" value="ECO:0007669"/>
    <property type="project" value="TreeGrafter"/>
</dbReference>
<keyword evidence="5" id="KW-1185">Reference proteome</keyword>
<feature type="domain" description="LAA1-like C-terminal TPR repeats" evidence="3">
    <location>
        <begin position="1929"/>
        <end position="2095"/>
    </location>
</feature>
<organism evidence="4 5">
    <name type="scientific">Talaromyces rugulosus</name>
    <name type="common">Penicillium rugulosum</name>
    <dbReference type="NCBI Taxonomy" id="121627"/>
    <lineage>
        <taxon>Eukaryota</taxon>
        <taxon>Fungi</taxon>
        <taxon>Dikarya</taxon>
        <taxon>Ascomycota</taxon>
        <taxon>Pezizomycotina</taxon>
        <taxon>Eurotiomycetes</taxon>
        <taxon>Eurotiomycetidae</taxon>
        <taxon>Eurotiales</taxon>
        <taxon>Trichocomaceae</taxon>
        <taxon>Talaromyces</taxon>
        <taxon>Talaromyces sect. Islandici</taxon>
    </lineage>
</organism>
<evidence type="ECO:0000256" key="1">
    <source>
        <dbReference type="ARBA" id="ARBA00008304"/>
    </source>
</evidence>
<dbReference type="InterPro" id="IPR040108">
    <property type="entry name" value="Laa1/Sip1/HEATR5"/>
</dbReference>
<proteinExistence type="inferred from homology"/>
<dbReference type="EMBL" id="CP055899">
    <property type="protein sequence ID" value="QKX57082.1"/>
    <property type="molecule type" value="Genomic_DNA"/>
</dbReference>
<evidence type="ECO:0000256" key="2">
    <source>
        <dbReference type="SAM" id="MobiDB-lite"/>
    </source>
</evidence>
<dbReference type="InterPro" id="IPR057981">
    <property type="entry name" value="TPR_LAA1-like_C"/>
</dbReference>
<gene>
    <name evidence="4" type="ORF">TRUGW13939_04190</name>
</gene>
<protein>
    <recommendedName>
        <fullName evidence="3">LAA1-like C-terminal TPR repeats domain-containing protein</fullName>
    </recommendedName>
</protein>
<accession>A0A7H8QT01</accession>
<dbReference type="GO" id="GO:0016020">
    <property type="term" value="C:membrane"/>
    <property type="evidence" value="ECO:0007669"/>
    <property type="project" value="TreeGrafter"/>
</dbReference>
<dbReference type="PANTHER" id="PTHR21663">
    <property type="entry name" value="HYPOTHETICAL HEAT DOMAIN-CONTAINING"/>
    <property type="match status" value="1"/>
</dbReference>
<dbReference type="Proteomes" id="UP000509510">
    <property type="component" value="Chromosome II"/>
</dbReference>
<dbReference type="GO" id="GO:0005794">
    <property type="term" value="C:Golgi apparatus"/>
    <property type="evidence" value="ECO:0007669"/>
    <property type="project" value="TreeGrafter"/>
</dbReference>
<dbReference type="GO" id="GO:0006897">
    <property type="term" value="P:endocytosis"/>
    <property type="evidence" value="ECO:0007669"/>
    <property type="project" value="TreeGrafter"/>
</dbReference>
<sequence>MCRADNYPPRAVYSLYTHLPKPRLPWIQCDFGATFLLQFNTLFCVQPEQSLNYFVPLKQSLRIQFLMSAPEPAAAAAPAPGAETHHTVLDVAKLHSLPSEQQDLYVLTFTSDLAQHVSGLTKEEITVEQALVKEELFKILNLSSPTITRVIRNNLAKCFGTILGKGDRIPLYDTVLELLSLVNGGKGVELKTKLAAAHCLGEVFASAGDSAYSQAPAAVTGLFKLLKAGSNHAGLRGSVLAAVRKVIGGLGGPIEEQIARDIWKQARSAASTDKSALVQINACRCLEQLLATTTYFDNQNDFDNLKTLIWKIIDSPIAPVRHAAASCLAKALVKSYSSQAGVELSAKAKKLKRQSKKPPPKKGDEDEDEPAEQESPALSKKAESRMLLSLPDILSQLASQYVRNSTSNRVRAGIAVCYKSVIRNLGDNVVEERYSQIASHLLITLVNHPTVTYSRFRLLMTRKFIRIILEETIGHEILRETSQLNAANWLINGILKDYPQVIQERREPSKHTLTSTLSALSSLISSLGSAVNSLGDACREALIQVLPHPSYTVQVQTAQCLRNFVLACPSQLISCVTICSNSLNREIGQLVTPRSSSRRCLGFANGLSAMLGTSRLQPLYGSVDVFSRVLSQATDLLKNSGGSELRVASTQVQVAWILIGGLMPLGPSFVKIHLSQLMLLWKNALPKPLGKANTAERGALETSFLAHVRECALGSILSFLEFNGKLITVDGARRLATMLQNTVAFLDDVTLPKTSEDISQRLSPSLQLHDYVVMVRRRVLQCFTKLVKLNQTSHAEIMSQSSLLSLAISSFADPDLTLASPTESSIAASTGQFESLWDLWDNFGFGLTGLARDYVNETLVGKRAGRSAPWIADDSKDQDIDDVLNFPTGQASEHDSVLLYSKQDNQSAFHTDPPAIEVVNTAIELFAVALPLQTPKVQESSVEQIATLLSSHTLQRNPGRKAAMSINIAIALLHTLKVAVRETPSLPGNLDLSTGKIMQELLQKFVMDPDAIVRTIGFEALGRLCNSAGNAFTNTQINWLIDTIVKNREPNARAGCAAALGCIHSQVGGMAAGFHLKTIVGVLMSLCNDPHPVVHFWALDGLERVAESAGLTFSAYTSSSLGMLAQLYIADSHNEEAASLATSNLEIIFPTALIISRAVDSLINVLGPDLQDITKTRNLILTLVRQFQLEESSAMTTQSSRCLDHLSLYAPSHVDFSAYVKRLQTELASKSPLMREAATRGLSNLMKRDAELVLSTPESTLEDGVWLAFDDSPESTTLQSLIRNWLQQTGLSHTELWVQRFQNVLTKTRGKVEDAPKKTMRVATVSELPDDEVAGFASAVAGGDQEDADTNVTAGQELLKWQTRNFALSCLSELLSMVNDHILPDQTIPAEAALQQKIGDIVRIAFSASTANVIELRVWGLKILDQILKMFGKTPDPDFSEASLLEQYQAQIGSALTPAFAADSSPDLASEAINVCGTFVATGIVTNVDRMGRIFRLLVVGLENFTKNPDVTEIGDLKGLNSNARVMVKMALYSAWARLQMASLEQPYLVEIVKPYTAMLTPLWLSSLQEFARLRFEPDISGSLGTPSTGNLDEVYAALNRETLLNYYQDSWLNLVDAIASLVEKDSDFVFDALDNKSMQDQDEQKTEANGEVSRGKGDNINYRDEPVAFFFVLFGLAFEALVDQSITPLQRLEILQALKKILRPTVSGNAVYQDAVFSETIDTLDRLVLTEGYNIQTVIVETARNLSLDHPAAQAGQDRVENLSDDIEQLFELTRNIILVLAGLLPNLSDASSRTFNVTSEDSLVLIRLALSSLVDVASVFPEIIRHDLHACILHIFSTVLATGICQAEVVPHALPIFRRFIQGVSPKDAPLTEAVSLQMRGCLTRFLTTLTIAQRRESETSLPCAKNTLLAMTIVLTTTSHALPPHDPVICKVLDEFLDCLQDVGLASVAAGCIRSVLLNPGPRSATDSLIARYLFPRLIAFVSAVPDDRGEPPIDPENSRTAIAHTLVLFISIPAAVPRTQLPTAVPLVVAALLARARSDGASVYRDTAVRLLEIGKLDAVLFRTLLARMEPEQRSLVEEILRSAETSSSAKVVDSEADGRKAAPTIALRMDF</sequence>
<dbReference type="GO" id="GO:0030139">
    <property type="term" value="C:endocytic vesicle"/>
    <property type="evidence" value="ECO:0007669"/>
    <property type="project" value="TreeGrafter"/>
</dbReference>